<gene>
    <name evidence="5" type="primary">rpsB</name>
    <name evidence="8" type="ORF">A3D03_03285</name>
</gene>
<evidence type="ECO:0000256" key="3">
    <source>
        <dbReference type="ARBA" id="ARBA00023274"/>
    </source>
</evidence>
<dbReference type="PANTHER" id="PTHR12534">
    <property type="entry name" value="30S RIBOSOMAL PROTEIN S2 PROKARYOTIC AND ORGANELLAR"/>
    <property type="match status" value="1"/>
</dbReference>
<reference evidence="8 9" key="1">
    <citation type="journal article" date="2016" name="Nat. Commun.">
        <title>Thousands of microbial genomes shed light on interconnected biogeochemical processes in an aquifer system.</title>
        <authorList>
            <person name="Anantharaman K."/>
            <person name="Brown C.T."/>
            <person name="Hug L.A."/>
            <person name="Sharon I."/>
            <person name="Castelle C.J."/>
            <person name="Probst A.J."/>
            <person name="Thomas B.C."/>
            <person name="Singh A."/>
            <person name="Wilkins M.J."/>
            <person name="Karaoz U."/>
            <person name="Brodie E.L."/>
            <person name="Williams K.H."/>
            <person name="Hubbard S.S."/>
            <person name="Banfield J.F."/>
        </authorList>
    </citation>
    <scope>NUCLEOTIDE SEQUENCE [LARGE SCALE GENOMIC DNA]</scope>
</reference>
<dbReference type="STRING" id="1798384.A3D03_03285"/>
<feature type="compositionally biased region" description="Basic and acidic residues" evidence="7">
    <location>
        <begin position="261"/>
        <end position="272"/>
    </location>
</feature>
<dbReference type="InterPro" id="IPR023591">
    <property type="entry name" value="Ribosomal_uS2_flav_dom_sf"/>
</dbReference>
<dbReference type="InterPro" id="IPR005706">
    <property type="entry name" value="Ribosomal_uS2_bac/mit/plastid"/>
</dbReference>
<dbReference type="EMBL" id="MFJN01000059">
    <property type="protein sequence ID" value="OGG20045.1"/>
    <property type="molecule type" value="Genomic_DNA"/>
</dbReference>
<dbReference type="PRINTS" id="PR00395">
    <property type="entry name" value="RIBOSOMALS2"/>
</dbReference>
<dbReference type="InterPro" id="IPR018130">
    <property type="entry name" value="Ribosomal_uS2_CS"/>
</dbReference>
<feature type="compositionally biased region" description="Basic residues" evidence="7">
    <location>
        <begin position="273"/>
        <end position="282"/>
    </location>
</feature>
<name>A0A1F6A5M8_9BACT</name>
<dbReference type="SUPFAM" id="SSF52313">
    <property type="entry name" value="Ribosomal protein S2"/>
    <property type="match status" value="1"/>
</dbReference>
<dbReference type="InterPro" id="IPR001865">
    <property type="entry name" value="Ribosomal_uS2"/>
</dbReference>
<dbReference type="CDD" id="cd01425">
    <property type="entry name" value="RPS2"/>
    <property type="match status" value="1"/>
</dbReference>
<dbReference type="Pfam" id="PF00318">
    <property type="entry name" value="Ribosomal_S2"/>
    <property type="match status" value="1"/>
</dbReference>
<dbReference type="AlphaFoldDB" id="A0A1F6A5M8"/>
<keyword evidence="3 5" id="KW-0687">Ribonucleoprotein</keyword>
<evidence type="ECO:0000256" key="6">
    <source>
        <dbReference type="RuleBase" id="RU003631"/>
    </source>
</evidence>
<dbReference type="HAMAP" id="MF_00291_B">
    <property type="entry name" value="Ribosomal_uS2_B"/>
    <property type="match status" value="1"/>
</dbReference>
<comment type="caution">
    <text evidence="8">The sequence shown here is derived from an EMBL/GenBank/DDBJ whole genome shotgun (WGS) entry which is preliminary data.</text>
</comment>
<keyword evidence="2 5" id="KW-0689">Ribosomal protein</keyword>
<dbReference type="Gene3D" id="3.40.50.10490">
    <property type="entry name" value="Glucose-6-phosphate isomerase like protein, domain 1"/>
    <property type="match status" value="1"/>
</dbReference>
<evidence type="ECO:0000256" key="7">
    <source>
        <dbReference type="SAM" id="MobiDB-lite"/>
    </source>
</evidence>
<evidence type="ECO:0000313" key="8">
    <source>
        <dbReference type="EMBL" id="OGG20045.1"/>
    </source>
</evidence>
<feature type="region of interest" description="Disordered" evidence="7">
    <location>
        <begin position="261"/>
        <end position="282"/>
    </location>
</feature>
<evidence type="ECO:0000256" key="1">
    <source>
        <dbReference type="ARBA" id="ARBA00006242"/>
    </source>
</evidence>
<dbReference type="PROSITE" id="PS00963">
    <property type="entry name" value="RIBOSOMAL_S2_2"/>
    <property type="match status" value="1"/>
</dbReference>
<evidence type="ECO:0000256" key="2">
    <source>
        <dbReference type="ARBA" id="ARBA00022980"/>
    </source>
</evidence>
<evidence type="ECO:0000256" key="4">
    <source>
        <dbReference type="ARBA" id="ARBA00035256"/>
    </source>
</evidence>
<organism evidence="8 9">
    <name type="scientific">Candidatus Gottesmanbacteria bacterium RIFCSPHIGHO2_02_FULL_40_13</name>
    <dbReference type="NCBI Taxonomy" id="1798384"/>
    <lineage>
        <taxon>Bacteria</taxon>
        <taxon>Candidatus Gottesmaniibacteriota</taxon>
    </lineage>
</organism>
<dbReference type="NCBIfam" id="TIGR01011">
    <property type="entry name" value="rpsB_bact"/>
    <property type="match status" value="1"/>
</dbReference>
<dbReference type="GO" id="GO:0006412">
    <property type="term" value="P:translation"/>
    <property type="evidence" value="ECO:0007669"/>
    <property type="project" value="UniProtKB-UniRule"/>
</dbReference>
<dbReference type="GO" id="GO:0022627">
    <property type="term" value="C:cytosolic small ribosomal subunit"/>
    <property type="evidence" value="ECO:0007669"/>
    <property type="project" value="TreeGrafter"/>
</dbReference>
<evidence type="ECO:0000313" key="9">
    <source>
        <dbReference type="Proteomes" id="UP000177092"/>
    </source>
</evidence>
<protein>
    <recommendedName>
        <fullName evidence="4 5">Small ribosomal subunit protein uS2</fullName>
    </recommendedName>
</protein>
<comment type="similarity">
    <text evidence="1 5 6">Belongs to the universal ribosomal protein uS2 family.</text>
</comment>
<dbReference type="PANTHER" id="PTHR12534:SF0">
    <property type="entry name" value="SMALL RIBOSOMAL SUBUNIT PROTEIN US2M"/>
    <property type="match status" value="1"/>
</dbReference>
<accession>A0A1F6A5M8</accession>
<proteinExistence type="inferred from homology"/>
<evidence type="ECO:0000256" key="5">
    <source>
        <dbReference type="HAMAP-Rule" id="MF_00291"/>
    </source>
</evidence>
<dbReference type="GO" id="GO:0003735">
    <property type="term" value="F:structural constituent of ribosome"/>
    <property type="evidence" value="ECO:0007669"/>
    <property type="project" value="InterPro"/>
</dbReference>
<dbReference type="Gene3D" id="1.10.287.610">
    <property type="entry name" value="Helix hairpin bin"/>
    <property type="match status" value="1"/>
</dbReference>
<sequence length="282" mass="31714">MKDISLKELLEAGCHFGHRAEKWHPKAASFIYQSREGIHIIDLGKTREGLMNAGELIKSFGETGKTIIFVATKRQAKGAVKEAAIRAGVAYLTNRWIGGFITNWDEVYKNIGKLNTMREDSKTGAWSSRPKHEIGKLQKEMRKLEMVYAGVTLLKKIPDAVFIVDIRKENSCVREAVRFNLPILAIVDTNSDPTHVLYPIPANDDAVGSIQFIVNYLADSYLEGKKIFEKKAEKEENKGAVKDGKSEKEVEIKKPEIKIEKKKEEKPAEKSKKLGNLKKTSS</sequence>
<dbReference type="Proteomes" id="UP000177092">
    <property type="component" value="Unassembled WGS sequence"/>
</dbReference>